<accession>A0A0C2J9T9</accession>
<reference evidence="1 2" key="1">
    <citation type="journal article" date="2014" name="Genome Biol. Evol.">
        <title>The genome of the myxosporean Thelohanellus kitauei shows adaptations to nutrient acquisition within its fish host.</title>
        <authorList>
            <person name="Yang Y."/>
            <person name="Xiong J."/>
            <person name="Zhou Z."/>
            <person name="Huo F."/>
            <person name="Miao W."/>
            <person name="Ran C."/>
            <person name="Liu Y."/>
            <person name="Zhang J."/>
            <person name="Feng J."/>
            <person name="Wang M."/>
            <person name="Wang M."/>
            <person name="Wang L."/>
            <person name="Yao B."/>
        </authorList>
    </citation>
    <scope>NUCLEOTIDE SEQUENCE [LARGE SCALE GENOMIC DNA]</scope>
    <source>
        <strain evidence="1">Wuqing</strain>
    </source>
</reference>
<proteinExistence type="predicted"/>
<evidence type="ECO:0008006" key="3">
    <source>
        <dbReference type="Google" id="ProtNLM"/>
    </source>
</evidence>
<dbReference type="InterPro" id="IPR009057">
    <property type="entry name" value="Homeodomain-like_sf"/>
</dbReference>
<dbReference type="InterPro" id="IPR036388">
    <property type="entry name" value="WH-like_DNA-bd_sf"/>
</dbReference>
<keyword evidence="2" id="KW-1185">Reference proteome</keyword>
<dbReference type="Gene3D" id="1.10.10.10">
    <property type="entry name" value="Winged helix-like DNA-binding domain superfamily/Winged helix DNA-binding domain"/>
    <property type="match status" value="1"/>
</dbReference>
<dbReference type="AlphaFoldDB" id="A0A0C2J9T9"/>
<name>A0A0C2J9T9_THEKT</name>
<protein>
    <recommendedName>
        <fullName evidence="3">Paired domain-containing protein</fullName>
    </recommendedName>
</protein>
<organism evidence="1 2">
    <name type="scientific">Thelohanellus kitauei</name>
    <name type="common">Myxosporean</name>
    <dbReference type="NCBI Taxonomy" id="669202"/>
    <lineage>
        <taxon>Eukaryota</taxon>
        <taxon>Metazoa</taxon>
        <taxon>Cnidaria</taxon>
        <taxon>Myxozoa</taxon>
        <taxon>Myxosporea</taxon>
        <taxon>Bivalvulida</taxon>
        <taxon>Platysporina</taxon>
        <taxon>Myxobolidae</taxon>
        <taxon>Thelohanellus</taxon>
    </lineage>
</organism>
<gene>
    <name evidence="1" type="ORF">RF11_16194</name>
</gene>
<dbReference type="EMBL" id="JWZT01000358">
    <property type="protein sequence ID" value="KII74584.1"/>
    <property type="molecule type" value="Genomic_DNA"/>
</dbReference>
<dbReference type="OrthoDB" id="9996331at2759"/>
<dbReference type="Proteomes" id="UP000031668">
    <property type="component" value="Unassembled WGS sequence"/>
</dbReference>
<sequence>MTDTHKKPVSQSIRNVVIRLIINEGKSQRKVADFLQIPRPTIQSIVSRYNSVGLSTPGQRGGPRRTVFTEEICSQLHSLIDDNLTTTVEEIKRALGVNVSETTVWKRMKQEGFTYKLKRPVYQRRNDADVKASPNEYIRVYTSTSQIFVYLNIVLIDESQFNLYMFRSHSWVRR</sequence>
<evidence type="ECO:0000313" key="1">
    <source>
        <dbReference type="EMBL" id="KII74584.1"/>
    </source>
</evidence>
<comment type="caution">
    <text evidence="1">The sequence shown here is derived from an EMBL/GenBank/DDBJ whole genome shotgun (WGS) entry which is preliminary data.</text>
</comment>
<evidence type="ECO:0000313" key="2">
    <source>
        <dbReference type="Proteomes" id="UP000031668"/>
    </source>
</evidence>
<dbReference type="SUPFAM" id="SSF46689">
    <property type="entry name" value="Homeodomain-like"/>
    <property type="match status" value="1"/>
</dbReference>